<sequence length="203" mass="22249">MTDTTCHMSVSIDGFVAGPDQSRENPLGRNGVEVHRWHIGDPRATETDAIATSWLMRPRGAYVMGRNMFGPVRGAWDEDWRGWWGDEPPYHAPVFVLTHHAHDPIEMDGGTTFHFVTDGFDAAYAQALETAGDRGVDIAGGASTVRQALIAGVIDEFTLDITPVLLGSGERMFDGVDSFGFEPVEVLHSPLATHIRYRRVDGG</sequence>
<name>A0ABT7MJJ8_9PSEU</name>
<protein>
    <submittedName>
        <fullName evidence="2">Dihydrofolate reductase family protein</fullName>
    </submittedName>
</protein>
<reference evidence="2 3" key="1">
    <citation type="submission" date="2023-06" db="EMBL/GenBank/DDBJ databases">
        <title>Actinomycetospora Odt1-22.</title>
        <authorList>
            <person name="Supong K."/>
        </authorList>
    </citation>
    <scope>NUCLEOTIDE SEQUENCE [LARGE SCALE GENOMIC DNA]</scope>
    <source>
        <strain evidence="2 3">Odt1-22</strain>
    </source>
</reference>
<organism evidence="2 3">
    <name type="scientific">Actinomycetospora termitidis</name>
    <dbReference type="NCBI Taxonomy" id="3053470"/>
    <lineage>
        <taxon>Bacteria</taxon>
        <taxon>Bacillati</taxon>
        <taxon>Actinomycetota</taxon>
        <taxon>Actinomycetes</taxon>
        <taxon>Pseudonocardiales</taxon>
        <taxon>Pseudonocardiaceae</taxon>
        <taxon>Actinomycetospora</taxon>
    </lineage>
</organism>
<dbReference type="InterPro" id="IPR002734">
    <property type="entry name" value="RibDG_C"/>
</dbReference>
<dbReference type="Gene3D" id="3.40.430.10">
    <property type="entry name" value="Dihydrofolate Reductase, subunit A"/>
    <property type="match status" value="1"/>
</dbReference>
<evidence type="ECO:0000259" key="1">
    <source>
        <dbReference type="Pfam" id="PF01872"/>
    </source>
</evidence>
<accession>A0ABT7MJJ8</accession>
<proteinExistence type="predicted"/>
<dbReference type="RefSeq" id="WP_286056997.1">
    <property type="nucleotide sequence ID" value="NZ_JASVWF010000010.1"/>
</dbReference>
<dbReference type="Pfam" id="PF01872">
    <property type="entry name" value="RibD_C"/>
    <property type="match status" value="1"/>
</dbReference>
<comment type="caution">
    <text evidence="2">The sequence shown here is derived from an EMBL/GenBank/DDBJ whole genome shotgun (WGS) entry which is preliminary data.</text>
</comment>
<dbReference type="InterPro" id="IPR050765">
    <property type="entry name" value="Riboflavin_Biosynth_HTPR"/>
</dbReference>
<dbReference type="InterPro" id="IPR024072">
    <property type="entry name" value="DHFR-like_dom_sf"/>
</dbReference>
<evidence type="ECO:0000313" key="3">
    <source>
        <dbReference type="Proteomes" id="UP001231924"/>
    </source>
</evidence>
<dbReference type="SUPFAM" id="SSF53597">
    <property type="entry name" value="Dihydrofolate reductase-like"/>
    <property type="match status" value="1"/>
</dbReference>
<dbReference type="PANTHER" id="PTHR38011:SF12">
    <property type="entry name" value="BIFUNCTIONAL DEAMINASE-REDUCTASE DOMAIN PROTEIN"/>
    <property type="match status" value="1"/>
</dbReference>
<dbReference type="EMBL" id="JASVWF010000010">
    <property type="protein sequence ID" value="MDL5160394.1"/>
    <property type="molecule type" value="Genomic_DNA"/>
</dbReference>
<feature type="domain" description="Bacterial bifunctional deaminase-reductase C-terminal" evidence="1">
    <location>
        <begin position="5"/>
        <end position="177"/>
    </location>
</feature>
<keyword evidence="3" id="KW-1185">Reference proteome</keyword>
<gene>
    <name evidence="2" type="ORF">QRT03_30810</name>
</gene>
<dbReference type="PANTHER" id="PTHR38011">
    <property type="entry name" value="DIHYDROFOLATE REDUCTASE FAMILY PROTEIN (AFU_ORTHOLOGUE AFUA_8G06820)"/>
    <property type="match status" value="1"/>
</dbReference>
<evidence type="ECO:0000313" key="2">
    <source>
        <dbReference type="EMBL" id="MDL5160394.1"/>
    </source>
</evidence>
<dbReference type="Proteomes" id="UP001231924">
    <property type="component" value="Unassembled WGS sequence"/>
</dbReference>